<feature type="domain" description="ABC transporter" evidence="4">
    <location>
        <begin position="2"/>
        <end position="229"/>
    </location>
</feature>
<evidence type="ECO:0000256" key="2">
    <source>
        <dbReference type="ARBA" id="ARBA00022741"/>
    </source>
</evidence>
<dbReference type="Proteomes" id="UP000093352">
    <property type="component" value="Unassembled WGS sequence"/>
</dbReference>
<evidence type="ECO:0000313" key="6">
    <source>
        <dbReference type="Proteomes" id="UP000093352"/>
    </source>
</evidence>
<dbReference type="PROSITE" id="PS50893">
    <property type="entry name" value="ABC_TRANSPORTER_2"/>
    <property type="match status" value="1"/>
</dbReference>
<evidence type="ECO:0000313" key="5">
    <source>
        <dbReference type="EMBL" id="RDY21592.1"/>
    </source>
</evidence>
<name>A0A371IM78_9FIRM</name>
<protein>
    <submittedName>
        <fullName evidence="5">ABC transporter ATP-binding protein</fullName>
    </submittedName>
</protein>
<dbReference type="SMART" id="SM00382">
    <property type="entry name" value="AAA"/>
    <property type="match status" value="1"/>
</dbReference>
<keyword evidence="6" id="KW-1185">Reference proteome</keyword>
<dbReference type="InterPro" id="IPR003439">
    <property type="entry name" value="ABC_transporter-like_ATP-bd"/>
</dbReference>
<dbReference type="STRING" id="1871336.BBG48_01690"/>
<reference evidence="5 6" key="1">
    <citation type="journal article" date="2016" name="Genome Announc.">
        <title>Draft Genome Sequence of Criibacterium bergeronii gen. nov., sp. nov., Strain CCRI-22567T, Isolated from a Vaginal Sample from a Woman with Bacterial Vaginosis.</title>
        <authorList>
            <person name="Maheux A.F."/>
            <person name="Berube E."/>
            <person name="Boudreau D.K."/>
            <person name="Raymond F."/>
            <person name="Corbeil J."/>
            <person name="Roy P.H."/>
            <person name="Boissinot M."/>
            <person name="Omar R.F."/>
        </authorList>
    </citation>
    <scope>NUCLEOTIDE SEQUENCE [LARGE SCALE GENOMIC DNA]</scope>
    <source>
        <strain evidence="5 6">CCRI-22567</strain>
    </source>
</reference>
<evidence type="ECO:0000259" key="4">
    <source>
        <dbReference type="PROSITE" id="PS50893"/>
    </source>
</evidence>
<dbReference type="AlphaFoldDB" id="A0A371IM78"/>
<dbReference type="InterPro" id="IPR027417">
    <property type="entry name" value="P-loop_NTPase"/>
</dbReference>
<dbReference type="RefSeq" id="WP_068912275.1">
    <property type="nucleotide sequence ID" value="NZ_MBEW02000006.1"/>
</dbReference>
<evidence type="ECO:0000256" key="1">
    <source>
        <dbReference type="ARBA" id="ARBA00022448"/>
    </source>
</evidence>
<dbReference type="EMBL" id="MBEW02000006">
    <property type="protein sequence ID" value="RDY21592.1"/>
    <property type="molecule type" value="Genomic_DNA"/>
</dbReference>
<dbReference type="Pfam" id="PF00005">
    <property type="entry name" value="ABC_tran"/>
    <property type="match status" value="1"/>
</dbReference>
<dbReference type="PANTHER" id="PTHR42939">
    <property type="entry name" value="ABC TRANSPORTER ATP-BINDING PROTEIN ALBC-RELATED"/>
    <property type="match status" value="1"/>
</dbReference>
<dbReference type="GO" id="GO:0016887">
    <property type="term" value="F:ATP hydrolysis activity"/>
    <property type="evidence" value="ECO:0007669"/>
    <property type="project" value="InterPro"/>
</dbReference>
<proteinExistence type="predicted"/>
<dbReference type="GO" id="GO:0005524">
    <property type="term" value="F:ATP binding"/>
    <property type="evidence" value="ECO:0007669"/>
    <property type="project" value="UniProtKB-KW"/>
</dbReference>
<dbReference type="PANTHER" id="PTHR42939:SF3">
    <property type="entry name" value="ABC TRANSPORTER ATP-BINDING COMPONENT"/>
    <property type="match status" value="1"/>
</dbReference>
<organism evidence="5 6">
    <name type="scientific">Criibacterium bergeronii</name>
    <dbReference type="NCBI Taxonomy" id="1871336"/>
    <lineage>
        <taxon>Bacteria</taxon>
        <taxon>Bacillati</taxon>
        <taxon>Bacillota</taxon>
        <taxon>Clostridia</taxon>
        <taxon>Peptostreptococcales</taxon>
        <taxon>Filifactoraceae</taxon>
        <taxon>Criibacterium</taxon>
    </lineage>
</organism>
<comment type="caution">
    <text evidence="5">The sequence shown here is derived from an EMBL/GenBank/DDBJ whole genome shotgun (WGS) entry which is preliminary data.</text>
</comment>
<accession>A0A371IM78</accession>
<keyword evidence="3 5" id="KW-0067">ATP-binding</keyword>
<keyword evidence="1" id="KW-0813">Transport</keyword>
<dbReference type="InterPro" id="IPR051782">
    <property type="entry name" value="ABC_Transporter_VariousFunc"/>
</dbReference>
<dbReference type="Gene3D" id="3.40.50.300">
    <property type="entry name" value="P-loop containing nucleotide triphosphate hydrolases"/>
    <property type="match status" value="1"/>
</dbReference>
<dbReference type="SUPFAM" id="SSF52540">
    <property type="entry name" value="P-loop containing nucleoside triphosphate hydrolases"/>
    <property type="match status" value="1"/>
</dbReference>
<dbReference type="InterPro" id="IPR003593">
    <property type="entry name" value="AAA+_ATPase"/>
</dbReference>
<dbReference type="CDD" id="cd03230">
    <property type="entry name" value="ABC_DR_subfamily_A"/>
    <property type="match status" value="1"/>
</dbReference>
<keyword evidence="2" id="KW-0547">Nucleotide-binding</keyword>
<gene>
    <name evidence="5" type="ORF">BBG48_004370</name>
</gene>
<evidence type="ECO:0000256" key="3">
    <source>
        <dbReference type="ARBA" id="ARBA00022840"/>
    </source>
</evidence>
<sequence>MDKTLELINVKKSYEKFDLDVSFDIEPGYIMGFIGPNGAGKTTTIKLIMNLAKKNSGKINIFGKDNVDFEEEVKQDIGFVYDEPVFYDRLPIKKMTKIYKPFYKNWDEEKYQKFLQIFELDEEKKISTLSKGTKMKYALALALAHNPKLVIMDEPTAGLDPVIRREILQILQEIVAKYETTIFFSTHLTSDLDKIADYITFINDGSIVFSKEKDMILDEYHLVKGGNDYLNDEVIKSFIGYKKTDFGFEALSKNTGYGKSVIIERPTLEDIMYYHNKKALMGGELL</sequence>